<proteinExistence type="predicted"/>
<dbReference type="RefSeq" id="WP_160984135.1">
    <property type="nucleotide sequence ID" value="NZ_WVTD01000001.1"/>
</dbReference>
<name>A0A7X4GDT6_9SPHN</name>
<dbReference type="InterPro" id="IPR025586">
    <property type="entry name" value="PcfJ"/>
</dbReference>
<dbReference type="Pfam" id="PF14284">
    <property type="entry name" value="PcfJ"/>
    <property type="match status" value="1"/>
</dbReference>
<evidence type="ECO:0000313" key="1">
    <source>
        <dbReference type="EMBL" id="MYL96406.1"/>
    </source>
</evidence>
<evidence type="ECO:0000313" key="2">
    <source>
        <dbReference type="Proteomes" id="UP000465810"/>
    </source>
</evidence>
<sequence length="328" mass="36618">MNEALSPRARAVTLFPNQGMHRNALFLADLHPRAIDYLEQAPVLAASFGVKVNTKADRLYIASRIAGPIQRGERLRSVMAAVAIAGPLRKLKASCIVPYMAEFVRELNDLDPSTLSQAIPEKPGAQRKWLRSLRQYRRRLVLNRASPKRGFAWIARHAQRCGDGQAEDFADYLARHHLADVERWSFERMENEVELWHDRLAANRNLSAYGLGLTPSTLIDLSDWPDHAEVAGFEFFKLATPGMLLEEGARMRHCVASYIPRVMAGDCHIYSVRADMRRMATVEIVGGHVQQLKAFANKAASAAVWKATTAFIDGHCPELANLPKGRAA</sequence>
<organism evidence="1 2">
    <name type="scientific">Novosphingobium silvae</name>
    <dbReference type="NCBI Taxonomy" id="2692619"/>
    <lineage>
        <taxon>Bacteria</taxon>
        <taxon>Pseudomonadati</taxon>
        <taxon>Pseudomonadota</taxon>
        <taxon>Alphaproteobacteria</taxon>
        <taxon>Sphingomonadales</taxon>
        <taxon>Sphingomonadaceae</taxon>
        <taxon>Novosphingobium</taxon>
    </lineage>
</organism>
<gene>
    <name evidence="1" type="ORF">GR702_01275</name>
</gene>
<reference evidence="1 2" key="1">
    <citation type="submission" date="2019-12" db="EMBL/GenBank/DDBJ databases">
        <authorList>
            <person name="Feng G."/>
            <person name="Zhu H."/>
        </authorList>
    </citation>
    <scope>NUCLEOTIDE SEQUENCE [LARGE SCALE GENOMIC DNA]</scope>
    <source>
        <strain evidence="1 2">FGD1</strain>
    </source>
</reference>
<dbReference type="Proteomes" id="UP000465810">
    <property type="component" value="Unassembled WGS sequence"/>
</dbReference>
<keyword evidence="2" id="KW-1185">Reference proteome</keyword>
<comment type="caution">
    <text evidence="1">The sequence shown here is derived from an EMBL/GenBank/DDBJ whole genome shotgun (WGS) entry which is preliminary data.</text>
</comment>
<protein>
    <submittedName>
        <fullName evidence="1">Uncharacterized protein</fullName>
    </submittedName>
</protein>
<dbReference type="AlphaFoldDB" id="A0A7X4GDT6"/>
<dbReference type="EMBL" id="WVTD01000001">
    <property type="protein sequence ID" value="MYL96406.1"/>
    <property type="molecule type" value="Genomic_DNA"/>
</dbReference>
<accession>A0A7X4GDT6</accession>